<reference evidence="12 13" key="1">
    <citation type="submission" date="2020-02" db="EMBL/GenBank/DDBJ databases">
        <title>Out from the shadows clarifying the taxonomy of the family Cryomorphaceae and related taxa by utilizing the GTDB taxonomic framework.</title>
        <authorList>
            <person name="Bowman J.P."/>
        </authorList>
    </citation>
    <scope>NUCLEOTIDE SEQUENCE [LARGE SCALE GENOMIC DNA]</scope>
    <source>
        <strain evidence="12 13">QSSC 1-22</strain>
    </source>
</reference>
<evidence type="ECO:0000256" key="5">
    <source>
        <dbReference type="ARBA" id="ARBA00022519"/>
    </source>
</evidence>
<evidence type="ECO:0000313" key="12">
    <source>
        <dbReference type="EMBL" id="NEN23525.1"/>
    </source>
</evidence>
<dbReference type="NCBIfam" id="TIGR01352">
    <property type="entry name" value="tonB_Cterm"/>
    <property type="match status" value="1"/>
</dbReference>
<evidence type="ECO:0000313" key="13">
    <source>
        <dbReference type="Proteomes" id="UP000486602"/>
    </source>
</evidence>
<dbReference type="GO" id="GO:0098797">
    <property type="term" value="C:plasma membrane protein complex"/>
    <property type="evidence" value="ECO:0007669"/>
    <property type="project" value="TreeGrafter"/>
</dbReference>
<evidence type="ECO:0000256" key="2">
    <source>
        <dbReference type="ARBA" id="ARBA00006555"/>
    </source>
</evidence>
<name>A0A7K3WS43_9FLAO</name>
<comment type="similarity">
    <text evidence="2">Belongs to the TonB family.</text>
</comment>
<feature type="transmembrane region" description="Helical" evidence="10">
    <location>
        <begin position="67"/>
        <end position="90"/>
    </location>
</feature>
<evidence type="ECO:0000256" key="8">
    <source>
        <dbReference type="ARBA" id="ARBA00022989"/>
    </source>
</evidence>
<dbReference type="RefSeq" id="WP_163284845.1">
    <property type="nucleotide sequence ID" value="NZ_JAAGVY010000012.1"/>
</dbReference>
<dbReference type="EMBL" id="JAAGVY010000012">
    <property type="protein sequence ID" value="NEN23525.1"/>
    <property type="molecule type" value="Genomic_DNA"/>
</dbReference>
<comment type="subcellular location">
    <subcellularLocation>
        <location evidence="1">Cell inner membrane</location>
        <topology evidence="1">Single-pass membrane protein</topology>
        <orientation evidence="1">Periplasmic side</orientation>
    </subcellularLocation>
</comment>
<dbReference type="Proteomes" id="UP000486602">
    <property type="component" value="Unassembled WGS sequence"/>
</dbReference>
<evidence type="ECO:0000259" key="11">
    <source>
        <dbReference type="PROSITE" id="PS52015"/>
    </source>
</evidence>
<dbReference type="Gene3D" id="3.30.1150.10">
    <property type="match status" value="1"/>
</dbReference>
<dbReference type="InterPro" id="IPR037682">
    <property type="entry name" value="TonB_C"/>
</dbReference>
<evidence type="ECO:0000256" key="9">
    <source>
        <dbReference type="ARBA" id="ARBA00023136"/>
    </source>
</evidence>
<organism evidence="12 13">
    <name type="scientific">Cryomorpha ignava</name>
    <dbReference type="NCBI Taxonomy" id="101383"/>
    <lineage>
        <taxon>Bacteria</taxon>
        <taxon>Pseudomonadati</taxon>
        <taxon>Bacteroidota</taxon>
        <taxon>Flavobacteriia</taxon>
        <taxon>Flavobacteriales</taxon>
        <taxon>Cryomorphaceae</taxon>
        <taxon>Cryomorpha</taxon>
    </lineage>
</organism>
<dbReference type="GO" id="GO:0031992">
    <property type="term" value="F:energy transducer activity"/>
    <property type="evidence" value="ECO:0007669"/>
    <property type="project" value="TreeGrafter"/>
</dbReference>
<keyword evidence="5" id="KW-0997">Cell inner membrane</keyword>
<keyword evidence="8 10" id="KW-1133">Transmembrane helix</keyword>
<evidence type="ECO:0000256" key="6">
    <source>
        <dbReference type="ARBA" id="ARBA00022692"/>
    </source>
</evidence>
<protein>
    <submittedName>
        <fullName evidence="12">TonB family protein</fullName>
    </submittedName>
</protein>
<gene>
    <name evidence="12" type="ORF">G3O08_08430</name>
</gene>
<feature type="domain" description="TonB C-terminal" evidence="11">
    <location>
        <begin position="732"/>
        <end position="823"/>
    </location>
</feature>
<keyword evidence="4" id="KW-1003">Cell membrane</keyword>
<evidence type="ECO:0000256" key="1">
    <source>
        <dbReference type="ARBA" id="ARBA00004383"/>
    </source>
</evidence>
<keyword evidence="9 10" id="KW-0472">Membrane</keyword>
<dbReference type="InterPro" id="IPR006260">
    <property type="entry name" value="TonB/TolA_C"/>
</dbReference>
<dbReference type="GO" id="GO:0055085">
    <property type="term" value="P:transmembrane transport"/>
    <property type="evidence" value="ECO:0007669"/>
    <property type="project" value="InterPro"/>
</dbReference>
<dbReference type="GO" id="GO:0015031">
    <property type="term" value="P:protein transport"/>
    <property type="evidence" value="ECO:0007669"/>
    <property type="project" value="UniProtKB-KW"/>
</dbReference>
<sequence length="823" mass="92204">MRLALNNIERVEIYLNNELNAQDRKEFENELTTNGELAETLAEVRLLRKAINRKELRSKIDIIRRKGGMNSTLIIGLIGLAVILTTWALWPNQSLEESNNTSATKTEVSTEISTSGENILGVDSFSQELMDQNGNKISELGGKKLYVTPDIQKFSFKSDDGATIVGKDGMLIIVPKNAFIDETGKELRGEVELLLVEAFGVSEMVLYNLHTVSNGSVLESGGMFYTETTIDGRPVKINPKRPLYIEIPTPESDTEMRLFQGEVKPDGSINWVDPKPLEQFLVTVPLSELDFLPEGFANEVSANMPFLSYEKTTNTVVDSLYYSLNWGLNEIPKADELLGVDETASGVLQDCGIDPASIETIKKAKFQNSFIATKAFEERIKVIHKAQNGDALLQIYIRDLDKDLYVCDALVAQAAGGNLKKVFEEFAKQNLGNIKDAALYSDRLQAYYVKRRKELRDIHNRISADYNEKNQTKLELLAAKRDGLSSSLPASLNPSTVRQSSSNVFATQWASAGWGNIDKYMMPQLTNNSREVAIEIENESENADVNVWLGEINTYTGLVKNAGKYRARFPKRTKNSVSHVFAIEQTPDGYNWGYKNFDSKLENEIHFAMASADIDEIKTALLGVEMNFGRLKNRLGQINANKARQEREQREIVKKREARRIEMRKLTEAYNAEVARQKEITDVISKLREVAFPCNQSTAVEVEERLPVDTTSIKLIEQQVFTIVEQMPSFPGGDKAMMKFLQENIAYPAEAKNNGISGTVYVTFVIDADGSLGNPRILRSVSPDIDAEALRVIGEMPNWTPGRQRGSAVPVQYNLPIIFTLRK</sequence>
<proteinExistence type="inferred from homology"/>
<comment type="caution">
    <text evidence="12">The sequence shown here is derived from an EMBL/GenBank/DDBJ whole genome shotgun (WGS) entry which is preliminary data.</text>
</comment>
<accession>A0A7K3WS43</accession>
<dbReference type="SUPFAM" id="SSF74653">
    <property type="entry name" value="TolA/TonB C-terminal domain"/>
    <property type="match status" value="1"/>
</dbReference>
<evidence type="ECO:0000256" key="4">
    <source>
        <dbReference type="ARBA" id="ARBA00022475"/>
    </source>
</evidence>
<keyword evidence="6 10" id="KW-0812">Transmembrane</keyword>
<dbReference type="PANTHER" id="PTHR33446">
    <property type="entry name" value="PROTEIN TONB-RELATED"/>
    <property type="match status" value="1"/>
</dbReference>
<dbReference type="PROSITE" id="PS52015">
    <property type="entry name" value="TONB_CTD"/>
    <property type="match status" value="1"/>
</dbReference>
<dbReference type="InterPro" id="IPR051045">
    <property type="entry name" value="TonB-dependent_transducer"/>
</dbReference>
<evidence type="ECO:0000256" key="7">
    <source>
        <dbReference type="ARBA" id="ARBA00022927"/>
    </source>
</evidence>
<dbReference type="PANTHER" id="PTHR33446:SF2">
    <property type="entry name" value="PROTEIN TONB"/>
    <property type="match status" value="1"/>
</dbReference>
<evidence type="ECO:0000256" key="3">
    <source>
        <dbReference type="ARBA" id="ARBA00022448"/>
    </source>
</evidence>
<dbReference type="AlphaFoldDB" id="A0A7K3WS43"/>
<dbReference type="Pfam" id="PF03544">
    <property type="entry name" value="TonB_C"/>
    <property type="match status" value="1"/>
</dbReference>
<keyword evidence="7" id="KW-0653">Protein transport</keyword>
<keyword evidence="13" id="KW-1185">Reference proteome</keyword>
<evidence type="ECO:0000256" key="10">
    <source>
        <dbReference type="SAM" id="Phobius"/>
    </source>
</evidence>
<keyword evidence="3" id="KW-0813">Transport</keyword>